<accession>A0A9E7JAF6</accession>
<gene>
    <name evidence="1" type="ORF">MUK42_09709</name>
</gene>
<proteinExistence type="predicted"/>
<organism evidence="1 2">
    <name type="scientific">Musa troglodytarum</name>
    <name type="common">fe'i banana</name>
    <dbReference type="NCBI Taxonomy" id="320322"/>
    <lineage>
        <taxon>Eukaryota</taxon>
        <taxon>Viridiplantae</taxon>
        <taxon>Streptophyta</taxon>
        <taxon>Embryophyta</taxon>
        <taxon>Tracheophyta</taxon>
        <taxon>Spermatophyta</taxon>
        <taxon>Magnoliopsida</taxon>
        <taxon>Liliopsida</taxon>
        <taxon>Zingiberales</taxon>
        <taxon>Musaceae</taxon>
        <taxon>Musa</taxon>
    </lineage>
</organism>
<evidence type="ECO:0000313" key="2">
    <source>
        <dbReference type="Proteomes" id="UP001055439"/>
    </source>
</evidence>
<dbReference type="Proteomes" id="UP001055439">
    <property type="component" value="Chromosome 1"/>
</dbReference>
<sequence length="65" mass="7585">METRNCNYLLSYVVCHKQTSGILHQTKITIICHQINRKQQSMPVICDKSQISISVAYTTTWNRRT</sequence>
<evidence type="ECO:0000313" key="1">
    <source>
        <dbReference type="EMBL" id="URD73920.1"/>
    </source>
</evidence>
<name>A0A9E7JAF6_9LILI</name>
<reference evidence="1" key="1">
    <citation type="submission" date="2022-05" db="EMBL/GenBank/DDBJ databases">
        <title>The Musa troglodytarum L. genome provides insights into the mechanism of non-climacteric behaviour and enrichment of carotenoids.</title>
        <authorList>
            <person name="Wang J."/>
        </authorList>
    </citation>
    <scope>NUCLEOTIDE SEQUENCE</scope>
    <source>
        <tissue evidence="1">Leaf</tissue>
    </source>
</reference>
<dbReference type="AlphaFoldDB" id="A0A9E7JAF6"/>
<dbReference type="EMBL" id="CP097502">
    <property type="protein sequence ID" value="URD73920.1"/>
    <property type="molecule type" value="Genomic_DNA"/>
</dbReference>
<protein>
    <submittedName>
        <fullName evidence="1">Uncharacterized protein</fullName>
    </submittedName>
</protein>
<keyword evidence="2" id="KW-1185">Reference proteome</keyword>